<evidence type="ECO:0000259" key="2">
    <source>
        <dbReference type="Pfam" id="PF14033"/>
    </source>
</evidence>
<feature type="domain" description="DUF4246" evidence="3">
    <location>
        <begin position="7"/>
        <end position="68"/>
    </location>
</feature>
<dbReference type="AlphaFoldDB" id="A0A8H3HMX5"/>
<reference evidence="4" key="1">
    <citation type="submission" date="2021-01" db="EMBL/GenBank/DDBJ databases">
        <authorList>
            <person name="Kaushik A."/>
        </authorList>
    </citation>
    <scope>NUCLEOTIDE SEQUENCE</scope>
    <source>
        <strain evidence="4">AG6-10EEA</strain>
    </source>
</reference>
<dbReference type="Pfam" id="PF14033">
    <property type="entry name" value="DUF4246"/>
    <property type="match status" value="1"/>
</dbReference>
<evidence type="ECO:0000313" key="5">
    <source>
        <dbReference type="Proteomes" id="UP000663853"/>
    </source>
</evidence>
<evidence type="ECO:0000259" key="3">
    <source>
        <dbReference type="Pfam" id="PF21666"/>
    </source>
</evidence>
<dbReference type="InterPro" id="IPR049207">
    <property type="entry name" value="DUF4246_N"/>
</dbReference>
<evidence type="ECO:0000313" key="4">
    <source>
        <dbReference type="EMBL" id="CAE6521604.1"/>
    </source>
</evidence>
<feature type="region of interest" description="Disordered" evidence="1">
    <location>
        <begin position="456"/>
        <end position="477"/>
    </location>
</feature>
<dbReference type="EMBL" id="CAJMXA010003886">
    <property type="protein sequence ID" value="CAE6521604.1"/>
    <property type="molecule type" value="Genomic_DNA"/>
</dbReference>
<accession>A0A8H3HMX5</accession>
<dbReference type="InterPro" id="IPR049192">
    <property type="entry name" value="DUF4246_C"/>
</dbReference>
<dbReference type="PANTHER" id="PTHR33119:SF1">
    <property type="entry name" value="FE2OG DIOXYGENASE DOMAIN-CONTAINING PROTEIN"/>
    <property type="match status" value="1"/>
</dbReference>
<feature type="compositionally biased region" description="Basic and acidic residues" evidence="1">
    <location>
        <begin position="1"/>
        <end position="16"/>
    </location>
</feature>
<comment type="caution">
    <text evidence="4">The sequence shown here is derived from an EMBL/GenBank/DDBJ whole genome shotgun (WGS) entry which is preliminary data.</text>
</comment>
<sequence>MDNHSDSVASEHHEPLPDPFGYNDGYGGPPAKPLVELEMTRLSAELRRKPSWWTKCRDESILSKWREEALAQVKHMNETHIDYVLKELDGYANLRDEASGAEVSCYDRIWQSDTLIPAGLKERIITGAARLEDVPESEKDWHPRSNGQVLDLVHPSLYPIVYNRTLSYPEDSNDRSPAALQVRLEPEEEDYYISQRFQWLPTDFEISEDGASAKSQSYINNLHPIEHKDLYGAIEGLIAAYIPLFERVLTDSIPENEVDPERTDNQYSSYCSNGDECNHCDRRCEGRRFIPPDIWDEGYEAGSLEERQIKYTLGGRTIQVIVKLANIHLTPEKPKYGGGSWHVEGMKNEAIAASGIYYYDEENITESRLAFRTAVAGPESYEQDDEEGCMSTWGMGRDDPCVNELGSVITCQDRCIAFPNTYQHRVSPFELADKSKPGHRKIVALFLVDPAIHRPSTTTVPPQQADWRASGISANPD</sequence>
<name>A0A8H3HMX5_9AGAM</name>
<protein>
    <submittedName>
        <fullName evidence="4">Uncharacterized protein</fullName>
    </submittedName>
</protein>
<dbReference type="Pfam" id="PF21666">
    <property type="entry name" value="DUF4246_N"/>
    <property type="match status" value="1"/>
</dbReference>
<gene>
    <name evidence="4" type="ORF">RDB_LOCUS149771</name>
</gene>
<feature type="domain" description="DUF4246" evidence="2">
    <location>
        <begin position="79"/>
        <end position="469"/>
    </location>
</feature>
<dbReference type="Proteomes" id="UP000663853">
    <property type="component" value="Unassembled WGS sequence"/>
</dbReference>
<organism evidence="4 5">
    <name type="scientific">Rhizoctonia solani</name>
    <dbReference type="NCBI Taxonomy" id="456999"/>
    <lineage>
        <taxon>Eukaryota</taxon>
        <taxon>Fungi</taxon>
        <taxon>Dikarya</taxon>
        <taxon>Basidiomycota</taxon>
        <taxon>Agaricomycotina</taxon>
        <taxon>Agaricomycetes</taxon>
        <taxon>Cantharellales</taxon>
        <taxon>Ceratobasidiaceae</taxon>
        <taxon>Rhizoctonia</taxon>
    </lineage>
</organism>
<proteinExistence type="predicted"/>
<evidence type="ECO:0000256" key="1">
    <source>
        <dbReference type="SAM" id="MobiDB-lite"/>
    </source>
</evidence>
<dbReference type="InterPro" id="IPR025340">
    <property type="entry name" value="DUF4246"/>
</dbReference>
<feature type="region of interest" description="Disordered" evidence="1">
    <location>
        <begin position="1"/>
        <end position="27"/>
    </location>
</feature>
<dbReference type="PANTHER" id="PTHR33119">
    <property type="entry name" value="IFI3P"/>
    <property type="match status" value="1"/>
</dbReference>